<sequence length="117" mass="13196">TGKLHVVSQVPPVEKYTDIVVTTEDGHSFHHDHVPIYSHLLEPRIFPLLGYSNMVNYISYYKQKHCDLQGKSVRTFDNVVVNLPETDCFKVVAKDCSPNKRFTVLARATGNAALPKV</sequence>
<accession>B7PJC0</accession>
<dbReference type="EMBL" id="ABJB010323344">
    <property type="status" value="NOT_ANNOTATED_CDS"/>
    <property type="molecule type" value="Genomic_DNA"/>
</dbReference>
<proteinExistence type="evidence at protein level"/>
<dbReference type="HOGENOM" id="CLU_2090765_0_0_1"/>
<evidence type="ECO:0007829" key="4">
    <source>
        <dbReference type="PeptideAtlas" id="B7PJC0"/>
    </source>
</evidence>
<keyword evidence="3" id="KW-1185">Reference proteome</keyword>
<dbReference type="VEuPathDB" id="VectorBase:ISCI024299"/>
<evidence type="ECO:0000313" key="3">
    <source>
        <dbReference type="Proteomes" id="UP000001555"/>
    </source>
</evidence>
<protein>
    <submittedName>
        <fullName evidence="1">Hemelipoglycoprotein, putative</fullName>
    </submittedName>
</protein>
<dbReference type="PaxDb" id="6945-B7PJC0"/>
<feature type="non-terminal residue" evidence="1">
    <location>
        <position position="1"/>
    </location>
</feature>
<keyword evidence="4" id="KW-1267">Proteomics identification</keyword>
<dbReference type="InParanoid" id="B7PJC0"/>
<reference evidence="1 3" key="1">
    <citation type="submission" date="2008-03" db="EMBL/GenBank/DDBJ databases">
        <title>Annotation of Ixodes scapularis.</title>
        <authorList>
            <consortium name="Ixodes scapularis Genome Project Consortium"/>
            <person name="Caler E."/>
            <person name="Hannick L.I."/>
            <person name="Bidwell S."/>
            <person name="Joardar V."/>
            <person name="Thiagarajan M."/>
            <person name="Amedeo P."/>
            <person name="Galinsky K.J."/>
            <person name="Schobel S."/>
            <person name="Inman J."/>
            <person name="Hostetler J."/>
            <person name="Miller J."/>
            <person name="Hammond M."/>
            <person name="Megy K."/>
            <person name="Lawson D."/>
            <person name="Kodira C."/>
            <person name="Sutton G."/>
            <person name="Meyer J."/>
            <person name="Hill C.A."/>
            <person name="Birren B."/>
            <person name="Nene V."/>
            <person name="Collins F."/>
            <person name="Alarcon-Chaidez F."/>
            <person name="Wikel S."/>
            <person name="Strausberg R."/>
        </authorList>
    </citation>
    <scope>NUCLEOTIDE SEQUENCE [LARGE SCALE GENOMIC DNA]</scope>
    <source>
        <strain evidence="3">Wikel</strain>
        <strain evidence="1">Wikel colony</strain>
    </source>
</reference>
<reference evidence="2" key="2">
    <citation type="submission" date="2020-05" db="UniProtKB">
        <authorList>
            <consortium name="EnsemblMetazoa"/>
        </authorList>
    </citation>
    <scope>IDENTIFICATION</scope>
    <source>
        <strain evidence="2">wikel</strain>
    </source>
</reference>
<dbReference type="AlphaFoldDB" id="B7PJC0"/>
<evidence type="ECO:0000313" key="2">
    <source>
        <dbReference type="EnsemblMetazoa" id="ISCW024299-PA"/>
    </source>
</evidence>
<dbReference type="EMBL" id="DS725419">
    <property type="protein sequence ID" value="EEC06692.1"/>
    <property type="molecule type" value="Genomic_DNA"/>
</dbReference>
<dbReference type="Proteomes" id="UP000001555">
    <property type="component" value="Unassembled WGS sequence"/>
</dbReference>
<evidence type="ECO:0000313" key="1">
    <source>
        <dbReference type="EMBL" id="EEC06692.1"/>
    </source>
</evidence>
<organism>
    <name type="scientific">Ixodes scapularis</name>
    <name type="common">Black-legged tick</name>
    <name type="synonym">Deer tick</name>
    <dbReference type="NCBI Taxonomy" id="6945"/>
    <lineage>
        <taxon>Eukaryota</taxon>
        <taxon>Metazoa</taxon>
        <taxon>Ecdysozoa</taxon>
        <taxon>Arthropoda</taxon>
        <taxon>Chelicerata</taxon>
        <taxon>Arachnida</taxon>
        <taxon>Acari</taxon>
        <taxon>Parasitiformes</taxon>
        <taxon>Ixodida</taxon>
        <taxon>Ixodoidea</taxon>
        <taxon>Ixodidae</taxon>
        <taxon>Ixodinae</taxon>
        <taxon>Ixodes</taxon>
    </lineage>
</organism>
<dbReference type="EnsemblMetazoa" id="ISCW024299-RA">
    <property type="protein sequence ID" value="ISCW024299-PA"/>
    <property type="gene ID" value="ISCW024299"/>
</dbReference>
<dbReference type="VEuPathDB" id="VectorBase:ISCW024299"/>
<name>B7PJC0_IXOSC</name>
<gene>
    <name evidence="1" type="ORF">IscW_ISCW024299</name>
</gene>